<evidence type="ECO:0000256" key="2">
    <source>
        <dbReference type="ARBA" id="ARBA00023015"/>
    </source>
</evidence>
<keyword evidence="4" id="KW-0804">Transcription</keyword>
<keyword evidence="2" id="KW-0805">Transcription regulation</keyword>
<dbReference type="PROSITE" id="PS50931">
    <property type="entry name" value="HTH_LYSR"/>
    <property type="match status" value="1"/>
</dbReference>
<dbReference type="PANTHER" id="PTHR30126:SF64">
    <property type="entry name" value="HTH-TYPE TRANSCRIPTIONAL REGULATOR CITR"/>
    <property type="match status" value="1"/>
</dbReference>
<proteinExistence type="inferred from homology"/>
<dbReference type="InterPro" id="IPR005119">
    <property type="entry name" value="LysR_subst-bd"/>
</dbReference>
<dbReference type="GO" id="GO:0003700">
    <property type="term" value="F:DNA-binding transcription factor activity"/>
    <property type="evidence" value="ECO:0007669"/>
    <property type="project" value="InterPro"/>
</dbReference>
<dbReference type="SUPFAM" id="SSF53850">
    <property type="entry name" value="Periplasmic binding protein-like II"/>
    <property type="match status" value="1"/>
</dbReference>
<evidence type="ECO:0000313" key="5">
    <source>
        <dbReference type="EMBL" id="AJI24823.1"/>
    </source>
</evidence>
<comment type="similarity">
    <text evidence="1">Belongs to the LysR transcriptional regulatory family.</text>
</comment>
<sequence length="289" mass="33066">MEIKWLKTFIIAASYENFRQASEDLFLTQPAVSKHIQRLQQELGDELFEKKGKYIALTEAGRFFLPHAQKMVGAYEEGVGDFKLWKQGYNRKLTISAAPQIAASILPSLIKQFVERYPHIEVTVNITNSFQVGKDISDRKSDVGLTRMLPGQADVFYELIHKEKAVLVAPFSVGARTEQELLSSYRLLTNNHPVYWEDLLLQLKACYPHIQLLPVTQVEITKRFIEEGLGVSYLPFSMVKKEVENQTLSIISQQKIIRPSSHTYIVTKGETEEIKQFKHFVAETLTETS</sequence>
<keyword evidence="3" id="KW-0238">DNA-binding</keyword>
<dbReference type="GO" id="GO:0000976">
    <property type="term" value="F:transcription cis-regulatory region binding"/>
    <property type="evidence" value="ECO:0007669"/>
    <property type="project" value="TreeGrafter"/>
</dbReference>
<dbReference type="RefSeq" id="WP_034653940.1">
    <property type="nucleotide sequence ID" value="NZ_BCVB01000007.1"/>
</dbReference>
<gene>
    <name evidence="5" type="ORF">BG04_3321</name>
</gene>
<dbReference type="PRINTS" id="PR00039">
    <property type="entry name" value="HTHLYSR"/>
</dbReference>
<evidence type="ECO:0000256" key="4">
    <source>
        <dbReference type="ARBA" id="ARBA00023163"/>
    </source>
</evidence>
<dbReference type="HOGENOM" id="CLU_039613_6_1_9"/>
<dbReference type="AlphaFoldDB" id="A0A0B6AVU8"/>
<dbReference type="InterPro" id="IPR036388">
    <property type="entry name" value="WH-like_DNA-bd_sf"/>
</dbReference>
<accession>A0A0B6AVU8</accession>
<dbReference type="GeneID" id="93641382"/>
<organism evidence="5 6">
    <name type="scientific">Priestia megaterium (strain ATCC 14581 / DSM 32 / CCUG 1817 / JCM 2506 / NBRC 15308 / NCIMB 9376 / NCTC 10342 / NRRL B-14308 / VKM B-512 / Ford 19)</name>
    <name type="common">Bacillus megaterium</name>
    <dbReference type="NCBI Taxonomy" id="1348623"/>
    <lineage>
        <taxon>Bacteria</taxon>
        <taxon>Bacillati</taxon>
        <taxon>Bacillota</taxon>
        <taxon>Bacilli</taxon>
        <taxon>Bacillales</taxon>
        <taxon>Bacillaceae</taxon>
        <taxon>Priestia</taxon>
    </lineage>
</organism>
<dbReference type="SUPFAM" id="SSF46785">
    <property type="entry name" value="Winged helix' DNA-binding domain"/>
    <property type="match status" value="1"/>
</dbReference>
<dbReference type="CDD" id="cd05466">
    <property type="entry name" value="PBP2_LTTR_substrate"/>
    <property type="match status" value="1"/>
</dbReference>
<evidence type="ECO:0000256" key="1">
    <source>
        <dbReference type="ARBA" id="ARBA00009437"/>
    </source>
</evidence>
<reference evidence="5 6" key="1">
    <citation type="journal article" date="2015" name="Genome Announc.">
        <title>Complete genome sequences for 35 biothreat assay-relevant bacillus species.</title>
        <authorList>
            <person name="Johnson S.L."/>
            <person name="Daligault H.E."/>
            <person name="Davenport K.W."/>
            <person name="Jaissle J."/>
            <person name="Frey K.G."/>
            <person name="Ladner J.T."/>
            <person name="Broomall S.M."/>
            <person name="Bishop-Lilly K.A."/>
            <person name="Bruce D.C."/>
            <person name="Gibbons H.S."/>
            <person name="Coyne S.R."/>
            <person name="Lo C.C."/>
            <person name="Meincke L."/>
            <person name="Munk A.C."/>
            <person name="Koroleva G.I."/>
            <person name="Rosenzweig C.N."/>
            <person name="Palacios G.F."/>
            <person name="Redden C.L."/>
            <person name="Minogue T.D."/>
            <person name="Chain P.S."/>
        </authorList>
    </citation>
    <scope>NUCLEOTIDE SEQUENCE [LARGE SCALE GENOMIC DNA]</scope>
    <source>
        <strain evidence="6">ATCC 14581 / DSM 32 / JCM 2506 / NBRC 15308 / NCIMB 9376 / NCTC 10342 / NRRL B-14308 / VKM B-512</strain>
    </source>
</reference>
<dbReference type="InterPro" id="IPR036390">
    <property type="entry name" value="WH_DNA-bd_sf"/>
</dbReference>
<dbReference type="Pfam" id="PF00126">
    <property type="entry name" value="HTH_1"/>
    <property type="match status" value="1"/>
</dbReference>
<dbReference type="KEGG" id="bmeg:BG04_3321"/>
<dbReference type="Gene3D" id="1.10.10.10">
    <property type="entry name" value="Winged helix-like DNA-binding domain superfamily/Winged helix DNA-binding domain"/>
    <property type="match status" value="1"/>
</dbReference>
<dbReference type="Proteomes" id="UP000031829">
    <property type="component" value="Chromosome"/>
</dbReference>
<dbReference type="EMBL" id="CP009920">
    <property type="protein sequence ID" value="AJI24823.1"/>
    <property type="molecule type" value="Genomic_DNA"/>
</dbReference>
<protein>
    <submittedName>
        <fullName evidence="5">Bacterial regulatory helix-turn-helix, lysR family protein</fullName>
    </submittedName>
</protein>
<name>A0A0B6AVU8_PRIM2</name>
<dbReference type="PANTHER" id="PTHR30126">
    <property type="entry name" value="HTH-TYPE TRANSCRIPTIONAL REGULATOR"/>
    <property type="match status" value="1"/>
</dbReference>
<dbReference type="Gene3D" id="3.40.190.290">
    <property type="match status" value="1"/>
</dbReference>
<evidence type="ECO:0000256" key="3">
    <source>
        <dbReference type="ARBA" id="ARBA00023125"/>
    </source>
</evidence>
<dbReference type="Pfam" id="PF03466">
    <property type="entry name" value="LysR_substrate"/>
    <property type="match status" value="1"/>
</dbReference>
<dbReference type="InterPro" id="IPR000847">
    <property type="entry name" value="LysR_HTH_N"/>
</dbReference>
<evidence type="ECO:0000313" key="6">
    <source>
        <dbReference type="Proteomes" id="UP000031829"/>
    </source>
</evidence>